<dbReference type="PANTHER" id="PTHR43194">
    <property type="entry name" value="HYDROLASE ALPHA/BETA FOLD FAMILY"/>
    <property type="match status" value="1"/>
</dbReference>
<dbReference type="SUPFAM" id="SSF53474">
    <property type="entry name" value="alpha/beta-Hydrolases"/>
    <property type="match status" value="1"/>
</dbReference>
<dbReference type="GO" id="GO:0016787">
    <property type="term" value="F:hydrolase activity"/>
    <property type="evidence" value="ECO:0007669"/>
    <property type="project" value="UniProtKB-KW"/>
</dbReference>
<sequence>MAASAASGQWGRSMTDLATELAQWEQDEIDRANASGRTPVVFVHGLWLLSSSWQPWRDLFEESGYATLAPGWPDDPPTVQEARAYPEVFAHKTVQQVTDHYLSAIAQLDRKPAVVGHSFGGLIAQKIAGTGAAAATVAIDNAPFKGVLPVPLSSIRSSSPVLGNPANRGKAIALTFDQFVYGWANNLDRDEARQLYDSYHVAASGVPLFQAVVANFNPFHNEVTVAARNTDRGPLLIIGGAKDNTVPLAITRATYNYQHKHNPGVTEFTEIPDRGHSLTIDHGWREVAEPTLEFVQRFTS</sequence>
<dbReference type="Pfam" id="PF12697">
    <property type="entry name" value="Abhydrolase_6"/>
    <property type="match status" value="1"/>
</dbReference>
<evidence type="ECO:0000313" key="2">
    <source>
        <dbReference type="EMBL" id="GGL64290.1"/>
    </source>
</evidence>
<evidence type="ECO:0000259" key="1">
    <source>
        <dbReference type="Pfam" id="PF12697"/>
    </source>
</evidence>
<protein>
    <submittedName>
        <fullName evidence="2">Alpha/beta hydrolase</fullName>
    </submittedName>
</protein>
<reference evidence="2" key="2">
    <citation type="submission" date="2020-09" db="EMBL/GenBank/DDBJ databases">
        <authorList>
            <person name="Sun Q."/>
            <person name="Zhou Y."/>
        </authorList>
    </citation>
    <scope>NUCLEOTIDE SEQUENCE</scope>
    <source>
        <strain evidence="2">CGMCC 4.7306</strain>
    </source>
</reference>
<reference evidence="2" key="1">
    <citation type="journal article" date="2014" name="Int. J. Syst. Evol. Microbiol.">
        <title>Complete genome sequence of Corynebacterium casei LMG S-19264T (=DSM 44701T), isolated from a smear-ripened cheese.</title>
        <authorList>
            <consortium name="US DOE Joint Genome Institute (JGI-PGF)"/>
            <person name="Walter F."/>
            <person name="Albersmeier A."/>
            <person name="Kalinowski J."/>
            <person name="Ruckert C."/>
        </authorList>
    </citation>
    <scope>NUCLEOTIDE SEQUENCE</scope>
    <source>
        <strain evidence="2">CGMCC 4.7306</strain>
    </source>
</reference>
<feature type="domain" description="AB hydrolase-1" evidence="1">
    <location>
        <begin position="40"/>
        <end position="289"/>
    </location>
</feature>
<name>A0A917SB15_9ACTN</name>
<dbReference type="Proteomes" id="UP000613840">
    <property type="component" value="Unassembled WGS sequence"/>
</dbReference>
<dbReference type="PANTHER" id="PTHR43194:SF2">
    <property type="entry name" value="PEROXISOMAL MEMBRANE PROTEIN LPX1"/>
    <property type="match status" value="1"/>
</dbReference>
<dbReference type="AlphaFoldDB" id="A0A917SB15"/>
<keyword evidence="3" id="KW-1185">Reference proteome</keyword>
<dbReference type="InterPro" id="IPR029058">
    <property type="entry name" value="AB_hydrolase_fold"/>
</dbReference>
<proteinExistence type="predicted"/>
<dbReference type="Gene3D" id="3.40.50.1820">
    <property type="entry name" value="alpha/beta hydrolase"/>
    <property type="match status" value="1"/>
</dbReference>
<dbReference type="InterPro" id="IPR050228">
    <property type="entry name" value="Carboxylesterase_BioH"/>
</dbReference>
<organism evidence="2 3">
    <name type="scientific">Microlunatus endophyticus</name>
    <dbReference type="NCBI Taxonomy" id="1716077"/>
    <lineage>
        <taxon>Bacteria</taxon>
        <taxon>Bacillati</taxon>
        <taxon>Actinomycetota</taxon>
        <taxon>Actinomycetes</taxon>
        <taxon>Propionibacteriales</taxon>
        <taxon>Propionibacteriaceae</taxon>
        <taxon>Microlunatus</taxon>
    </lineage>
</organism>
<accession>A0A917SB15</accession>
<keyword evidence="2" id="KW-0378">Hydrolase</keyword>
<gene>
    <name evidence="2" type="ORF">GCM10011575_23370</name>
</gene>
<dbReference type="InterPro" id="IPR000073">
    <property type="entry name" value="AB_hydrolase_1"/>
</dbReference>
<comment type="caution">
    <text evidence="2">The sequence shown here is derived from an EMBL/GenBank/DDBJ whole genome shotgun (WGS) entry which is preliminary data.</text>
</comment>
<evidence type="ECO:0000313" key="3">
    <source>
        <dbReference type="Proteomes" id="UP000613840"/>
    </source>
</evidence>
<dbReference type="EMBL" id="BMMZ01000005">
    <property type="protein sequence ID" value="GGL64290.1"/>
    <property type="molecule type" value="Genomic_DNA"/>
</dbReference>